<dbReference type="Proteomes" id="UP000269396">
    <property type="component" value="Unassembled WGS sequence"/>
</dbReference>
<name>A0A183PML6_9TREM</name>
<protein>
    <submittedName>
        <fullName evidence="2">Uncharacterized protein</fullName>
    </submittedName>
</protein>
<accession>A0A183PML6</accession>
<feature type="region of interest" description="Disordered" evidence="1">
    <location>
        <begin position="40"/>
        <end position="68"/>
    </location>
</feature>
<organism evidence="2 3">
    <name type="scientific">Schistosoma mattheei</name>
    <dbReference type="NCBI Taxonomy" id="31246"/>
    <lineage>
        <taxon>Eukaryota</taxon>
        <taxon>Metazoa</taxon>
        <taxon>Spiralia</taxon>
        <taxon>Lophotrochozoa</taxon>
        <taxon>Platyhelminthes</taxon>
        <taxon>Trematoda</taxon>
        <taxon>Digenea</taxon>
        <taxon>Strigeidida</taxon>
        <taxon>Schistosomatoidea</taxon>
        <taxon>Schistosomatidae</taxon>
        <taxon>Schistosoma</taxon>
    </lineage>
</organism>
<gene>
    <name evidence="2" type="ORF">SMTD_LOCUS15602</name>
</gene>
<evidence type="ECO:0000313" key="2">
    <source>
        <dbReference type="EMBL" id="VDP69030.1"/>
    </source>
</evidence>
<feature type="compositionally biased region" description="Pro residues" evidence="1">
    <location>
        <begin position="276"/>
        <end position="285"/>
    </location>
</feature>
<feature type="compositionally biased region" description="Low complexity" evidence="1">
    <location>
        <begin position="286"/>
        <end position="299"/>
    </location>
</feature>
<reference evidence="2 3" key="1">
    <citation type="submission" date="2018-11" db="EMBL/GenBank/DDBJ databases">
        <authorList>
            <consortium name="Pathogen Informatics"/>
        </authorList>
    </citation>
    <scope>NUCLEOTIDE SEQUENCE [LARGE SCALE GENOMIC DNA]</scope>
    <source>
        <strain>Denwood</strain>
        <strain evidence="3">Zambia</strain>
    </source>
</reference>
<sequence>MFPNLNQSQIDELDHNNSDDIHLLNSSSSVTLSSSSMSFTSSKSTPTSSSSSSSSASSLSSSPSSVTSPTCLTVSSIHEIYQCRSFMIHDILDKSKQTTCNTTMNNKDKLYKSYNEQIKTFPMIKSIINDYERNDKYNLKRKHTNHNHENDHDKRVVTTATTTTITTTTTTTTTTPSLMTIKEDCNSYMNVDHKNLSINLTKYQSYEQYKQSMNDTTQLIEGNLKQLYTVTALRIPSMGLPCDSVGCFPQQINSGNNLICNSLDYLDLSTTTPTSTPTPTPPPPTTTTVTSNNNNSSSNDVNKSSLWSFNSYFN</sequence>
<keyword evidence="3" id="KW-1185">Reference proteome</keyword>
<dbReference type="AlphaFoldDB" id="A0A183PML6"/>
<evidence type="ECO:0000256" key="1">
    <source>
        <dbReference type="SAM" id="MobiDB-lite"/>
    </source>
</evidence>
<dbReference type="EMBL" id="UZAL01036064">
    <property type="protein sequence ID" value="VDP69030.1"/>
    <property type="molecule type" value="Genomic_DNA"/>
</dbReference>
<feature type="region of interest" description="Disordered" evidence="1">
    <location>
        <begin position="271"/>
        <end position="300"/>
    </location>
</feature>
<proteinExistence type="predicted"/>
<evidence type="ECO:0000313" key="3">
    <source>
        <dbReference type="Proteomes" id="UP000269396"/>
    </source>
</evidence>